<comment type="caution">
    <text evidence="3">The sequence shown here is derived from an EMBL/GenBank/DDBJ whole genome shotgun (WGS) entry which is preliminary data.</text>
</comment>
<feature type="domain" description="PLAT" evidence="2">
    <location>
        <begin position="353"/>
        <end position="471"/>
    </location>
</feature>
<dbReference type="Pfam" id="PF01477">
    <property type="entry name" value="PLAT"/>
    <property type="match status" value="12"/>
</dbReference>
<feature type="non-terminal residue" evidence="3">
    <location>
        <position position="1"/>
    </location>
</feature>
<feature type="domain" description="PLAT" evidence="2">
    <location>
        <begin position="737"/>
        <end position="848"/>
    </location>
</feature>
<feature type="domain" description="PLAT" evidence="2">
    <location>
        <begin position="879"/>
        <end position="994"/>
    </location>
</feature>
<feature type="domain" description="PLAT" evidence="2">
    <location>
        <begin position="1574"/>
        <end position="1693"/>
    </location>
</feature>
<dbReference type="Proteomes" id="UP000678393">
    <property type="component" value="Unassembled WGS sequence"/>
</dbReference>
<feature type="domain" description="PLAT" evidence="2">
    <location>
        <begin position="1004"/>
        <end position="1119"/>
    </location>
</feature>
<dbReference type="Gene3D" id="2.40.180.10">
    <property type="entry name" value="Catalase core domain"/>
    <property type="match status" value="2"/>
</dbReference>
<evidence type="ECO:0000256" key="1">
    <source>
        <dbReference type="PROSITE-ProRule" id="PRU00152"/>
    </source>
</evidence>
<feature type="domain" description="PLAT" evidence="2">
    <location>
        <begin position="483"/>
        <end position="604"/>
    </location>
</feature>
<evidence type="ECO:0000259" key="2">
    <source>
        <dbReference type="PROSITE" id="PS50095"/>
    </source>
</evidence>
<comment type="caution">
    <text evidence="1">Lacks conserved residue(s) required for the propagation of feature annotation.</text>
</comment>
<dbReference type="InterPro" id="IPR052970">
    <property type="entry name" value="Inner_ear_hair_cell_LOXHD"/>
</dbReference>
<evidence type="ECO:0000313" key="4">
    <source>
        <dbReference type="Proteomes" id="UP000678393"/>
    </source>
</evidence>
<dbReference type="InterPro" id="IPR036392">
    <property type="entry name" value="PLAT/LH2_dom_sf"/>
</dbReference>
<feature type="domain" description="PLAT" evidence="2">
    <location>
        <begin position="612"/>
        <end position="725"/>
    </location>
</feature>
<dbReference type="InterPro" id="IPR001024">
    <property type="entry name" value="PLAT/LH2_dom"/>
</dbReference>
<sequence length="1718" mass="191911">IDKFTVEAVSLGAINSVNIGHTEKKPGQGWHLSYVAVREDNLHDEQTETYFPCNRWFDTGQEDQKIERELFPGQKPKSKPKSGGEYHMWLATAEDSEPANGGKATLVVYGDEGNSGNIDLFAPNSTAKLFEPANIDEFEVSTGDIGEIYKIRITREDKADWKAWHLEEVKLKDKTTGEVFICQFDSWLSLDREDGDLSREQAVASTGQTTLTVKKYEVLVATGDHWAAETDANVYITLLGSRGDSGRRVLHRSRTKNRKFQRGQDDLFVIEAVDLEELKTVVVGHDGRGPGSGWFLKHITVTDTSGTNKNKHLFPCGKWLDEGEADGKIERTLRKIDVPRLSTSKAMPVECGGQWKVKVKTSDMPDAGTQGRVYITIHGTKDYSQPVPLGDGFSSKECFVPGKESTFDVTVGEIGELAKIRLEHDTDNKDSAWHVDWVWMKHLESGFEYLFIFDQWLADNGQDRQVFRECAVESTGWMPSPLLRYIIIVQTGRKPNSGAHGGVCTINIMGSQGVTGQQKLSHPLGTSADCMKDGMLDVYMLEAVCVGEIRNLKIGFDGKGRVKRWFLESVIVMESLLALSESVFIANSWLDSEKQPELLLFQKQSTLYINTGVWDLWIQTVNEEGAGTQSVIVLVLCGTTGSSPPLYLNQHNDFHAGSCYHTQIRSGKTGDIFKIRLAFADKSGKSWYLERIKLKDSVTKQEFNFDYKSWLRCTEDNPLGTVELPAIRPDIAPLPDCTYRVRIVTGDLPCAETSAEVNLMIIGHWGDSGQAAFSRGQTDEFELKLLSLGKISKILLGHNEYGRGHGWFCQQVSITDTDQRGNKTETVFAVNRWLDTGVDDRQTTGEFSATGTVSLKEVISSKKRMSSNGIWSCFIKIAGMDKVNISEIIHQASPKLSLTVYGSKGIAGPLILEDRKNGSIIPGQTCSFKGLRIGDVGDFIKLRVSYGTNDETTTTWAIEKVLLEDSVSSEKLWFDFNRYIGEVSTEFSKELPVIRPAVVVPPLIKYIVRTETSSTSGAGTAAKVYVTIYGQKGDSGRRLLLINGRATQFRQGEENMFEIEAVDLGKLEKVVLTKGSGDPWLLKHMIIKAGLYGPEEYIFLWNKWIGNVNERNQEIETTLIAELCRPSNFAAPISEFPDFPVTCGQWTVETSTGPTGITGDATDVTVIFCGSRKESSPVSLSPQNDNPFQPGMKDLFELGLAEDVGELIKIRLGFEDNSVHKKWHLKKITFEDNDTKDTFSFEPRECLSVSDVSDGYLEFPVIWPGVPILPIVKYIITIEAGDVPHAALKEPILVKLDGEKGSTGYRSLKNRTESHHHQQGQTIKSEIEVVSLMRLNSITIGHTNNNPGSGWYLFGVTVQPSNEERDYVFLCNRWLDSGQDDRKISRTLHYNDNIKTLNTSIQPIARIAPMKKMPSTHLVHEDEIKSPDAEPEKVFKYEITVVTGQEPGSGTTAQLVIVFYGDKGHSEPFLIEEHGAVILTEGSIQKFQVSTDTDLGNLYKIRVGFNAAGCEQEWYSDPDSSPSWFTEMIQIKNINTAQKHHIDTNQWVRIEAEQDFWREFPIKRAISSETLAVQDYIIDVYTGDRSGAGTNANVYIQICGQNGDSGWRHLHSSKQISSKFERESHDVFTVTAVDLGKLTKVKVKHDGHGPGSGWYLDKIKVRESQEAATVFLFECNRWLDEGEDDGAIERELALTDVLEEKLESHHVMADDNEDNDDD</sequence>
<feature type="domain" description="PLAT" evidence="2">
    <location>
        <begin position="214"/>
        <end position="334"/>
    </location>
</feature>
<dbReference type="OrthoDB" id="5322100at2759"/>
<feature type="non-terminal residue" evidence="3">
    <location>
        <position position="1718"/>
    </location>
</feature>
<dbReference type="SUPFAM" id="SSF49723">
    <property type="entry name" value="Lipase/lipooxygenase domain (PLAT/LH2 domain)"/>
    <property type="match status" value="13"/>
</dbReference>
<feature type="domain" description="PLAT" evidence="2">
    <location>
        <begin position="84"/>
        <end position="202"/>
    </location>
</feature>
<dbReference type="PROSITE" id="PS50095">
    <property type="entry name" value="PLAT"/>
    <property type="match status" value="13"/>
</dbReference>
<organism evidence="3 4">
    <name type="scientific">Candidula unifasciata</name>
    <dbReference type="NCBI Taxonomy" id="100452"/>
    <lineage>
        <taxon>Eukaryota</taxon>
        <taxon>Metazoa</taxon>
        <taxon>Spiralia</taxon>
        <taxon>Lophotrochozoa</taxon>
        <taxon>Mollusca</taxon>
        <taxon>Gastropoda</taxon>
        <taxon>Heterobranchia</taxon>
        <taxon>Euthyneura</taxon>
        <taxon>Panpulmonata</taxon>
        <taxon>Eupulmonata</taxon>
        <taxon>Stylommatophora</taxon>
        <taxon>Helicina</taxon>
        <taxon>Helicoidea</taxon>
        <taxon>Geomitridae</taxon>
        <taxon>Candidula</taxon>
    </lineage>
</organism>
<feature type="domain" description="PLAT" evidence="2">
    <location>
        <begin position="1435"/>
        <end position="1562"/>
    </location>
</feature>
<feature type="domain" description="PLAT" evidence="2">
    <location>
        <begin position="1144"/>
        <end position="1261"/>
    </location>
</feature>
<name>A0A8S3YHY0_9EUPU</name>
<evidence type="ECO:0000313" key="3">
    <source>
        <dbReference type="EMBL" id="CAG5116254.1"/>
    </source>
</evidence>
<dbReference type="CDD" id="cd01756">
    <property type="entry name" value="PLAT_repeat"/>
    <property type="match status" value="2"/>
</dbReference>
<accession>A0A8S3YHY0</accession>
<feature type="domain" description="PLAT" evidence="2">
    <location>
        <begin position="1"/>
        <end position="71"/>
    </location>
</feature>
<feature type="domain" description="PLAT" evidence="2">
    <location>
        <begin position="1272"/>
        <end position="1389"/>
    </location>
</feature>
<dbReference type="PANTHER" id="PTHR45901:SF7">
    <property type="entry name" value="OXYGEN-REGULATED PROTEIN 1"/>
    <property type="match status" value="1"/>
</dbReference>
<gene>
    <name evidence="3" type="ORF">CUNI_LOCUS1812</name>
</gene>
<dbReference type="SMART" id="SM00308">
    <property type="entry name" value="LH2"/>
    <property type="match status" value="6"/>
</dbReference>
<proteinExistence type="predicted"/>
<dbReference type="PANTHER" id="PTHR45901">
    <property type="entry name" value="PROTEIN CBG12474"/>
    <property type="match status" value="1"/>
</dbReference>
<keyword evidence="4" id="KW-1185">Reference proteome</keyword>
<protein>
    <recommendedName>
        <fullName evidence="2">PLAT domain-containing protein</fullName>
    </recommendedName>
</protein>
<dbReference type="Gene3D" id="2.60.60.20">
    <property type="entry name" value="PLAT/LH2 domain"/>
    <property type="match status" value="11"/>
</dbReference>
<dbReference type="EMBL" id="CAJHNH020000224">
    <property type="protein sequence ID" value="CAG5116254.1"/>
    <property type="molecule type" value="Genomic_DNA"/>
</dbReference>
<reference evidence="3" key="1">
    <citation type="submission" date="2021-04" db="EMBL/GenBank/DDBJ databases">
        <authorList>
            <consortium name="Molecular Ecology Group"/>
        </authorList>
    </citation>
    <scope>NUCLEOTIDE SEQUENCE</scope>
</reference>